<sequence>MQRILVEEYRGKVLECTHAGHICGVDDTGSIRYAAGNPLHMTYLRSAAKPFQAIPVLQHGIEKLYGFTGKETAVIAGSHRGEPFHIAAIESMLHKSGICEESLLCASTYPLNADARDDVLRHDRPKRRVYHNCSGKHSGILALCKGGGYDIVSYCDPGHPVQRQILRTLASLSEVPEADIPIGTDGCGFPVFALPLDGLARAYLKLACSDLIVDAPIRSAVEKLTALMSEHSEMIAGTDFICSVLLRDANIVAKGGAKGVYCFGLKNERLAFALKVLDGSEEEWPLIVASILEQIDYTNRATIDDLYRISQVKISNDANRIVGYSKAVFDLTTDQE</sequence>
<dbReference type="PANTHER" id="PTHR42110:SF1">
    <property type="entry name" value="L-ASPARAGINASE, PUTATIVE (AFU_ORTHOLOGUE AFUA_3G11890)-RELATED"/>
    <property type="match status" value="1"/>
</dbReference>
<dbReference type="Proteomes" id="UP000618579">
    <property type="component" value="Unassembled WGS sequence"/>
</dbReference>
<accession>A0ABX1ZG71</accession>
<protein>
    <submittedName>
        <fullName evidence="1">Asparaginase</fullName>
    </submittedName>
</protein>
<comment type="caution">
    <text evidence="1">The sequence shown here is derived from an EMBL/GenBank/DDBJ whole genome shotgun (WGS) entry which is preliminary data.</text>
</comment>
<dbReference type="InterPro" id="IPR010349">
    <property type="entry name" value="Asparaginase_II"/>
</dbReference>
<evidence type="ECO:0000313" key="2">
    <source>
        <dbReference type="Proteomes" id="UP000618579"/>
    </source>
</evidence>
<dbReference type="Pfam" id="PF06089">
    <property type="entry name" value="Asparaginase_II"/>
    <property type="match status" value="1"/>
</dbReference>
<organism evidence="1 2">
    <name type="scientific">Paenibacillus planticolens</name>
    <dbReference type="NCBI Taxonomy" id="2654976"/>
    <lineage>
        <taxon>Bacteria</taxon>
        <taxon>Bacillati</taxon>
        <taxon>Bacillota</taxon>
        <taxon>Bacilli</taxon>
        <taxon>Bacillales</taxon>
        <taxon>Paenibacillaceae</taxon>
        <taxon>Paenibacillus</taxon>
    </lineage>
</organism>
<proteinExistence type="predicted"/>
<name>A0ABX1ZG71_9BACL</name>
<reference evidence="1 2" key="1">
    <citation type="submission" date="2019-10" db="EMBL/GenBank/DDBJ databases">
        <title>Description of Paenibacillus pedi sp. nov.</title>
        <authorList>
            <person name="Carlier A."/>
            <person name="Qi S."/>
        </authorList>
    </citation>
    <scope>NUCLEOTIDE SEQUENCE [LARGE SCALE GENOMIC DNA]</scope>
    <source>
        <strain evidence="1 2">LMG 31457</strain>
    </source>
</reference>
<dbReference type="PANTHER" id="PTHR42110">
    <property type="entry name" value="L-ASPARAGINASE, PUTATIVE (AFU_ORTHOLOGUE AFUA_3G11890)-RELATED"/>
    <property type="match status" value="1"/>
</dbReference>
<gene>
    <name evidence="1" type="ORF">GC097_02385</name>
</gene>
<keyword evidence="2" id="KW-1185">Reference proteome</keyword>
<evidence type="ECO:0000313" key="1">
    <source>
        <dbReference type="EMBL" id="NOU98870.1"/>
    </source>
</evidence>
<dbReference type="EMBL" id="WHNZ01000007">
    <property type="protein sequence ID" value="NOU98870.1"/>
    <property type="molecule type" value="Genomic_DNA"/>
</dbReference>